<feature type="binding site" description="axial binding residue" evidence="10">
    <location>
        <position position="337"/>
    </location>
    <ligand>
        <name>heme c</name>
        <dbReference type="ChEBI" id="CHEBI:61717"/>
        <label>3</label>
    </ligand>
    <ligandPart>
        <name>Fe</name>
        <dbReference type="ChEBI" id="CHEBI:18248"/>
    </ligandPart>
</feature>
<dbReference type="Gene3D" id="1.10.760.10">
    <property type="entry name" value="Cytochrome c-like domain"/>
    <property type="match status" value="3"/>
</dbReference>
<keyword evidence="2" id="KW-1003">Cell membrane</keyword>
<evidence type="ECO:0000256" key="5">
    <source>
        <dbReference type="ARBA" id="ARBA00022729"/>
    </source>
</evidence>
<comment type="caution">
    <text evidence="12">The sequence shown here is derived from an EMBL/GenBank/DDBJ whole genome shotgun (WGS) entry which is preliminary data.</text>
</comment>
<dbReference type="GO" id="GO:0005886">
    <property type="term" value="C:plasma membrane"/>
    <property type="evidence" value="ECO:0007669"/>
    <property type="project" value="UniProtKB-SubCell"/>
</dbReference>
<keyword evidence="13" id="KW-1185">Reference proteome</keyword>
<dbReference type="InterPro" id="IPR014353">
    <property type="entry name" value="Membr-bd_ADH_cyt_c"/>
</dbReference>
<keyword evidence="3 9" id="KW-0349">Heme</keyword>
<feature type="binding site" description="axial binding residue" evidence="10">
    <location>
        <position position="53"/>
    </location>
    <ligand>
        <name>heme c</name>
        <dbReference type="ChEBI" id="CHEBI:61717"/>
        <label>1</label>
    </ligand>
    <ligandPart>
        <name>Fe</name>
        <dbReference type="ChEBI" id="CHEBI:18248"/>
    </ligandPart>
</feature>
<keyword evidence="4 10" id="KW-0479">Metal-binding</keyword>
<dbReference type="GO" id="GO:0009055">
    <property type="term" value="F:electron transfer activity"/>
    <property type="evidence" value="ECO:0007669"/>
    <property type="project" value="InterPro"/>
</dbReference>
<evidence type="ECO:0000256" key="8">
    <source>
        <dbReference type="ARBA" id="ARBA00023136"/>
    </source>
</evidence>
<evidence type="ECO:0000256" key="6">
    <source>
        <dbReference type="ARBA" id="ARBA00022737"/>
    </source>
</evidence>
<evidence type="ECO:0000256" key="4">
    <source>
        <dbReference type="ARBA" id="ARBA00022723"/>
    </source>
</evidence>
<feature type="binding site" description="covalent" evidence="9">
    <location>
        <position position="336"/>
    </location>
    <ligand>
        <name>heme c</name>
        <dbReference type="ChEBI" id="CHEBI:61717"/>
        <label>3</label>
    </ligand>
</feature>
<comment type="cofactor">
    <cofactor evidence="9">
        <name>heme c</name>
        <dbReference type="ChEBI" id="CHEBI:61717"/>
    </cofactor>
    <text evidence="9">Binds 3 heme c groups covalently per subunit.</text>
</comment>
<evidence type="ECO:0000256" key="10">
    <source>
        <dbReference type="PIRSR" id="PIRSR000018-51"/>
    </source>
</evidence>
<dbReference type="Pfam" id="PF00034">
    <property type="entry name" value="Cytochrom_C"/>
    <property type="match status" value="3"/>
</dbReference>
<dbReference type="InterPro" id="IPR051459">
    <property type="entry name" value="Cytochrome_c-type_DH"/>
</dbReference>
<evidence type="ECO:0000256" key="7">
    <source>
        <dbReference type="ARBA" id="ARBA00023004"/>
    </source>
</evidence>
<dbReference type="PANTHER" id="PTHR35008">
    <property type="entry name" value="BLL4482 PROTEIN-RELATED"/>
    <property type="match status" value="1"/>
</dbReference>
<feature type="domain" description="Cytochrome c" evidence="11">
    <location>
        <begin position="35"/>
        <end position="138"/>
    </location>
</feature>
<gene>
    <name evidence="12" type="ORF">AWB72_04850</name>
</gene>
<feature type="binding site" description="covalent" evidence="9">
    <location>
        <position position="333"/>
    </location>
    <ligand>
        <name>heme c</name>
        <dbReference type="ChEBI" id="CHEBI:61717"/>
        <label>3</label>
    </ligand>
</feature>
<feature type="binding site" description="covalent" evidence="9">
    <location>
        <position position="199"/>
    </location>
    <ligand>
        <name>heme c</name>
        <dbReference type="ChEBI" id="CHEBI:61717"/>
        <label>2</label>
    </ligand>
</feature>
<keyword evidence="8" id="KW-0472">Membrane</keyword>
<dbReference type="AlphaFoldDB" id="A0A658R3Z6"/>
<dbReference type="GO" id="GO:0020037">
    <property type="term" value="F:heme binding"/>
    <property type="evidence" value="ECO:0007669"/>
    <property type="project" value="InterPro"/>
</dbReference>
<keyword evidence="7 10" id="KW-0408">Iron</keyword>
<evidence type="ECO:0000256" key="1">
    <source>
        <dbReference type="ARBA" id="ARBA00004236"/>
    </source>
</evidence>
<keyword evidence="6" id="KW-0677">Repeat</keyword>
<dbReference type="PIRSF" id="PIRSF000018">
    <property type="entry name" value="Mb_ADH_cyt_c"/>
    <property type="match status" value="1"/>
</dbReference>
<evidence type="ECO:0000259" key="11">
    <source>
        <dbReference type="PROSITE" id="PS51007"/>
    </source>
</evidence>
<dbReference type="GO" id="GO:0005506">
    <property type="term" value="F:iron ion binding"/>
    <property type="evidence" value="ECO:0007669"/>
    <property type="project" value="InterPro"/>
</dbReference>
<dbReference type="PROSITE" id="PS51007">
    <property type="entry name" value="CYTC"/>
    <property type="match status" value="3"/>
</dbReference>
<dbReference type="EMBL" id="FCNV02000014">
    <property type="protein sequence ID" value="SAL46500.1"/>
    <property type="molecule type" value="Genomic_DNA"/>
</dbReference>
<keyword evidence="5" id="KW-0732">Signal</keyword>
<comment type="subcellular location">
    <subcellularLocation>
        <location evidence="1">Cell membrane</location>
    </subcellularLocation>
</comment>
<evidence type="ECO:0000256" key="3">
    <source>
        <dbReference type="ARBA" id="ARBA00022617"/>
    </source>
</evidence>
<sequence>MLLAAATVLAGCSGSADDHLPRDIDAQSPMTSDPKLIARGEYLAKVGDCAACHDAADHTPLGGGMAVNSPFGPIYASNITPDPVYGIGRYTLKELSDAIRYGKRRDGKRLYPAMPYASFAHMTDDDVTALYAYLMHGLKPAAKRAPETHLPFPFNQRWGMLFWDFAFGNRDEYAPDRKQSAQWNRGAYIVQGLGHCGACHTPRGPAYNELGYSEKSPLYLTGGANDHWLAPNLTGDPGSGLGRWSQQDIVDFLRTGHGAGAIAFGAMAPAIEESTQYMTNADLNAIAVYLKSLPPQHRYGSYDNNAHAKVQTERSLKTGEKELPGAGVYLSFCARCHQADGSGQPGKAAALAGNPAVLSDDPTSVMRIVIEGSKSPATGTGPAVQKMPGFNDQLTSSQIADVVTFIRGTWGNHARPVSDRQVERLRSAIHK</sequence>
<feature type="domain" description="Cytochrome c" evidence="11">
    <location>
        <begin position="320"/>
        <end position="410"/>
    </location>
</feature>
<feature type="binding site" description="axial binding residue" evidence="10">
    <location>
        <position position="200"/>
    </location>
    <ligand>
        <name>heme c</name>
        <dbReference type="ChEBI" id="CHEBI:61717"/>
        <label>2</label>
    </ligand>
    <ligandPart>
        <name>Fe</name>
        <dbReference type="ChEBI" id="CHEBI:18248"/>
    </ligandPart>
</feature>
<feature type="domain" description="Cytochrome c" evidence="11">
    <location>
        <begin position="181"/>
        <end position="294"/>
    </location>
</feature>
<dbReference type="InterPro" id="IPR036909">
    <property type="entry name" value="Cyt_c-like_dom_sf"/>
</dbReference>
<proteinExistence type="predicted"/>
<evidence type="ECO:0000256" key="9">
    <source>
        <dbReference type="PIRSR" id="PIRSR000018-50"/>
    </source>
</evidence>
<protein>
    <submittedName>
        <fullName evidence="12">Alcohol dehydrogenase cytochrome c subunit</fullName>
    </submittedName>
</protein>
<organism evidence="12 13">
    <name type="scientific">Caballeronia concitans</name>
    <dbReference type="NCBI Taxonomy" id="1777133"/>
    <lineage>
        <taxon>Bacteria</taxon>
        <taxon>Pseudomonadati</taxon>
        <taxon>Pseudomonadota</taxon>
        <taxon>Betaproteobacteria</taxon>
        <taxon>Burkholderiales</taxon>
        <taxon>Burkholderiaceae</taxon>
        <taxon>Caballeronia</taxon>
    </lineage>
</organism>
<reference evidence="12 13" key="1">
    <citation type="submission" date="2016-01" db="EMBL/GenBank/DDBJ databases">
        <authorList>
            <person name="Peeters C."/>
        </authorList>
    </citation>
    <scope>NUCLEOTIDE SEQUENCE [LARGE SCALE GENOMIC DNA]</scope>
    <source>
        <strain evidence="12">LMG 29315</strain>
    </source>
</reference>
<dbReference type="SUPFAM" id="SSF46626">
    <property type="entry name" value="Cytochrome c"/>
    <property type="match status" value="3"/>
</dbReference>
<dbReference type="GO" id="GO:0016614">
    <property type="term" value="F:oxidoreductase activity, acting on CH-OH group of donors"/>
    <property type="evidence" value="ECO:0007669"/>
    <property type="project" value="InterPro"/>
</dbReference>
<name>A0A658R3Z6_9BURK</name>
<dbReference type="Proteomes" id="UP000198263">
    <property type="component" value="Unassembled WGS sequence"/>
</dbReference>
<accession>A0A658R3Z6</accession>
<feature type="binding site" description="covalent" evidence="9">
    <location>
        <position position="52"/>
    </location>
    <ligand>
        <name>heme c</name>
        <dbReference type="ChEBI" id="CHEBI:61717"/>
        <label>1</label>
    </ligand>
</feature>
<evidence type="ECO:0000313" key="12">
    <source>
        <dbReference type="EMBL" id="SAL46500.1"/>
    </source>
</evidence>
<dbReference type="InterPro" id="IPR009056">
    <property type="entry name" value="Cyt_c-like_dom"/>
</dbReference>
<feature type="binding site" description="covalent" evidence="9">
    <location>
        <position position="49"/>
    </location>
    <ligand>
        <name>heme c</name>
        <dbReference type="ChEBI" id="CHEBI:61717"/>
        <label>1</label>
    </ligand>
</feature>
<evidence type="ECO:0000256" key="2">
    <source>
        <dbReference type="ARBA" id="ARBA00022475"/>
    </source>
</evidence>
<dbReference type="PANTHER" id="PTHR35008:SF8">
    <property type="entry name" value="ALCOHOL DEHYDROGENASE CYTOCHROME C SUBUNIT"/>
    <property type="match status" value="1"/>
</dbReference>
<feature type="binding site" description="covalent" evidence="9">
    <location>
        <position position="196"/>
    </location>
    <ligand>
        <name>heme c</name>
        <dbReference type="ChEBI" id="CHEBI:61717"/>
        <label>2</label>
    </ligand>
</feature>
<evidence type="ECO:0000313" key="13">
    <source>
        <dbReference type="Proteomes" id="UP000198263"/>
    </source>
</evidence>